<gene>
    <name evidence="2" type="ORF">AOB57_004275</name>
</gene>
<keyword evidence="3" id="KW-1185">Reference proteome</keyword>
<name>A0A660HQL0_9EURY</name>
<evidence type="ECO:0000313" key="3">
    <source>
        <dbReference type="Proteomes" id="UP000053087"/>
    </source>
</evidence>
<protein>
    <submittedName>
        <fullName evidence="2">Uncharacterized protein</fullName>
    </submittedName>
</protein>
<dbReference type="Proteomes" id="UP000053087">
    <property type="component" value="Chromosome"/>
</dbReference>
<feature type="transmembrane region" description="Helical" evidence="1">
    <location>
        <begin position="6"/>
        <end position="24"/>
    </location>
</feature>
<sequence>MNTSLYIFFSTITFFMLILGLYDWGATKQKIAAFPTLLSTILSIILFATSWDIRYSSGGIELAALHSWEAYVIAVFWALLFFVSILLTIVIIFEKSKSILEDFN</sequence>
<dbReference type="KEGG" id="mfz:AOB57_004275"/>
<reference evidence="2 3" key="1">
    <citation type="journal article" date="2016" name="Int. J. Syst. Evol. Microbiol.">
        <title>Methanosarcina flavescens sp. nov., a methanogenic archaeon isolated from a full-scale anaerobic digester.</title>
        <authorList>
            <person name="Kern T."/>
            <person name="Fischer M.A."/>
            <person name="Deppenmeier U."/>
            <person name="Schmitz R.A."/>
            <person name="Rother M."/>
        </authorList>
    </citation>
    <scope>NUCLEOTIDE SEQUENCE [LARGE SCALE GENOMIC DNA]</scope>
    <source>
        <strain evidence="2 3">E03.2</strain>
    </source>
</reference>
<evidence type="ECO:0000256" key="1">
    <source>
        <dbReference type="SAM" id="Phobius"/>
    </source>
</evidence>
<dbReference type="RefSeq" id="WP_048159119.1">
    <property type="nucleotide sequence ID" value="NZ_CP032683.1"/>
</dbReference>
<proteinExistence type="predicted"/>
<accession>A0A660HQL0</accession>
<feature type="transmembrane region" description="Helical" evidence="1">
    <location>
        <begin position="31"/>
        <end position="51"/>
    </location>
</feature>
<keyword evidence="1" id="KW-0472">Membrane</keyword>
<dbReference type="GeneID" id="53687312"/>
<dbReference type="AlphaFoldDB" id="A0A660HQL0"/>
<dbReference type="OrthoDB" id="136652at2157"/>
<evidence type="ECO:0000313" key="2">
    <source>
        <dbReference type="EMBL" id="AYK14512.1"/>
    </source>
</evidence>
<dbReference type="EMBL" id="CP032683">
    <property type="protein sequence ID" value="AYK14512.1"/>
    <property type="molecule type" value="Genomic_DNA"/>
</dbReference>
<feature type="transmembrane region" description="Helical" evidence="1">
    <location>
        <begin position="71"/>
        <end position="93"/>
    </location>
</feature>
<keyword evidence="1" id="KW-0812">Transmembrane</keyword>
<organism evidence="2 3">
    <name type="scientific">Methanosarcina flavescens</name>
    <dbReference type="NCBI Taxonomy" id="1715806"/>
    <lineage>
        <taxon>Archaea</taxon>
        <taxon>Methanobacteriati</taxon>
        <taxon>Methanobacteriota</taxon>
        <taxon>Stenosarchaea group</taxon>
        <taxon>Methanomicrobia</taxon>
        <taxon>Methanosarcinales</taxon>
        <taxon>Methanosarcinaceae</taxon>
        <taxon>Methanosarcina</taxon>
    </lineage>
</organism>
<keyword evidence="1" id="KW-1133">Transmembrane helix</keyword>